<evidence type="ECO:0000259" key="3">
    <source>
        <dbReference type="PROSITE" id="PS50011"/>
    </source>
</evidence>
<sequence>MKREKILKECYLRNGGLLLQKQLFLFKGKSNPIKIFPARDLEKLSNYYTNQPFTIFFKGILDDREVIVKRTLEKAHLPSVDVINEIAVLSSIHHKNIVKLLGCCLETELPMLVYEFIPNGTLSEHIHCEQQQRQVANLFSWKHRLRVATEIASAISYLHCGAPTPIVHRNLNSQNVMLDENGTAKVIGFSTLMPIPVGKTSVETAIRGTYGYLDPEYLRTGLLTEKSDVYSFGVILLELLTGRLPLIKSDTLFSYLVECFVTHVEEGRLVDVIDVRIYDEGTMEQFQAFAEVAMRCVRGESEERPTMMEVAQELRVIRRLAP</sequence>
<dbReference type="Gene3D" id="3.30.200.20">
    <property type="entry name" value="Phosphorylase Kinase, domain 1"/>
    <property type="match status" value="1"/>
</dbReference>
<dbReference type="FunFam" id="1.10.510.10:FF:000084">
    <property type="entry name" value="Wall-associated receptor kinase 2"/>
    <property type="match status" value="1"/>
</dbReference>
<dbReference type="Gene3D" id="1.10.510.10">
    <property type="entry name" value="Transferase(Phosphotransferase) domain 1"/>
    <property type="match status" value="1"/>
</dbReference>
<dbReference type="GO" id="GO:0004674">
    <property type="term" value="F:protein serine/threonine kinase activity"/>
    <property type="evidence" value="ECO:0007669"/>
    <property type="project" value="TreeGrafter"/>
</dbReference>
<keyword evidence="1" id="KW-0547">Nucleotide-binding</keyword>
<comment type="caution">
    <text evidence="4">The sequence shown here is derived from an EMBL/GenBank/DDBJ whole genome shotgun (WGS) entry which is preliminary data.</text>
</comment>
<feature type="domain" description="Protein kinase" evidence="3">
    <location>
        <begin position="21"/>
        <end position="316"/>
    </location>
</feature>
<keyword evidence="2" id="KW-0067">ATP-binding</keyword>
<evidence type="ECO:0000256" key="2">
    <source>
        <dbReference type="ARBA" id="ARBA00022840"/>
    </source>
</evidence>
<dbReference type="EMBL" id="JAUJYN010000007">
    <property type="protein sequence ID" value="KAK1267767.1"/>
    <property type="molecule type" value="Genomic_DNA"/>
</dbReference>
<dbReference type="InterPro" id="IPR011009">
    <property type="entry name" value="Kinase-like_dom_sf"/>
</dbReference>
<dbReference type="AlphaFoldDB" id="A0AAV9AUQ9"/>
<dbReference type="Proteomes" id="UP001179952">
    <property type="component" value="Unassembled WGS sequence"/>
</dbReference>
<evidence type="ECO:0000313" key="4">
    <source>
        <dbReference type="EMBL" id="KAK1267767.1"/>
    </source>
</evidence>
<dbReference type="SUPFAM" id="SSF56112">
    <property type="entry name" value="Protein kinase-like (PK-like)"/>
    <property type="match status" value="1"/>
</dbReference>
<keyword evidence="5" id="KW-1185">Reference proteome</keyword>
<evidence type="ECO:0000313" key="5">
    <source>
        <dbReference type="Proteomes" id="UP001179952"/>
    </source>
</evidence>
<keyword evidence="4" id="KW-0418">Kinase</keyword>
<protein>
    <submittedName>
        <fullName evidence="4">Wall-associated receptor kinase 1</fullName>
    </submittedName>
</protein>
<keyword evidence="4" id="KW-0808">Transferase</keyword>
<reference evidence="4" key="2">
    <citation type="submission" date="2023-06" db="EMBL/GenBank/DDBJ databases">
        <authorList>
            <person name="Ma L."/>
            <person name="Liu K.-W."/>
            <person name="Li Z."/>
            <person name="Hsiao Y.-Y."/>
            <person name="Qi Y."/>
            <person name="Fu T."/>
            <person name="Tang G."/>
            <person name="Zhang D."/>
            <person name="Sun W.-H."/>
            <person name="Liu D.-K."/>
            <person name="Li Y."/>
            <person name="Chen G.-Z."/>
            <person name="Liu X.-D."/>
            <person name="Liao X.-Y."/>
            <person name="Jiang Y.-T."/>
            <person name="Yu X."/>
            <person name="Hao Y."/>
            <person name="Huang J."/>
            <person name="Zhao X.-W."/>
            <person name="Ke S."/>
            <person name="Chen Y.-Y."/>
            <person name="Wu W.-L."/>
            <person name="Hsu J.-L."/>
            <person name="Lin Y.-F."/>
            <person name="Huang M.-D."/>
            <person name="Li C.-Y."/>
            <person name="Huang L."/>
            <person name="Wang Z.-W."/>
            <person name="Zhao X."/>
            <person name="Zhong W.-Y."/>
            <person name="Peng D.-H."/>
            <person name="Ahmad S."/>
            <person name="Lan S."/>
            <person name="Zhang J.-S."/>
            <person name="Tsai W.-C."/>
            <person name="Van De Peer Y."/>
            <person name="Liu Z.-J."/>
        </authorList>
    </citation>
    <scope>NUCLEOTIDE SEQUENCE</scope>
    <source>
        <strain evidence="4">SCP</strain>
        <tissue evidence="4">Leaves</tissue>
    </source>
</reference>
<gene>
    <name evidence="4" type="ORF">QJS04_geneDACA016369</name>
</gene>
<keyword evidence="4" id="KW-0675">Receptor</keyword>
<evidence type="ECO:0000256" key="1">
    <source>
        <dbReference type="ARBA" id="ARBA00022741"/>
    </source>
</evidence>
<dbReference type="GO" id="GO:0005524">
    <property type="term" value="F:ATP binding"/>
    <property type="evidence" value="ECO:0007669"/>
    <property type="project" value="UniProtKB-KW"/>
</dbReference>
<dbReference type="GO" id="GO:0005886">
    <property type="term" value="C:plasma membrane"/>
    <property type="evidence" value="ECO:0007669"/>
    <property type="project" value="TreeGrafter"/>
</dbReference>
<proteinExistence type="predicted"/>
<accession>A0AAV9AUQ9</accession>
<name>A0AAV9AUQ9_ACOGR</name>
<reference evidence="4" key="1">
    <citation type="journal article" date="2023" name="Nat. Commun.">
        <title>Diploid and tetraploid genomes of Acorus and the evolution of monocots.</title>
        <authorList>
            <person name="Ma L."/>
            <person name="Liu K.W."/>
            <person name="Li Z."/>
            <person name="Hsiao Y.Y."/>
            <person name="Qi Y."/>
            <person name="Fu T."/>
            <person name="Tang G.D."/>
            <person name="Zhang D."/>
            <person name="Sun W.H."/>
            <person name="Liu D.K."/>
            <person name="Li Y."/>
            <person name="Chen G.Z."/>
            <person name="Liu X.D."/>
            <person name="Liao X.Y."/>
            <person name="Jiang Y.T."/>
            <person name="Yu X."/>
            <person name="Hao Y."/>
            <person name="Huang J."/>
            <person name="Zhao X.W."/>
            <person name="Ke S."/>
            <person name="Chen Y.Y."/>
            <person name="Wu W.L."/>
            <person name="Hsu J.L."/>
            <person name="Lin Y.F."/>
            <person name="Huang M.D."/>
            <person name="Li C.Y."/>
            <person name="Huang L."/>
            <person name="Wang Z.W."/>
            <person name="Zhao X."/>
            <person name="Zhong W.Y."/>
            <person name="Peng D.H."/>
            <person name="Ahmad S."/>
            <person name="Lan S."/>
            <person name="Zhang J.S."/>
            <person name="Tsai W.C."/>
            <person name="Van de Peer Y."/>
            <person name="Liu Z.J."/>
        </authorList>
    </citation>
    <scope>NUCLEOTIDE SEQUENCE</scope>
    <source>
        <strain evidence="4">SCP</strain>
    </source>
</reference>
<dbReference type="PROSITE" id="PS50011">
    <property type="entry name" value="PROTEIN_KINASE_DOM"/>
    <property type="match status" value="1"/>
</dbReference>
<dbReference type="PANTHER" id="PTHR27005:SF466">
    <property type="entry name" value="NON-FUNCTIONAL PSEUDOKINASE ZED1-LIKE"/>
    <property type="match status" value="1"/>
</dbReference>
<dbReference type="Pfam" id="PF07714">
    <property type="entry name" value="PK_Tyr_Ser-Thr"/>
    <property type="match status" value="1"/>
</dbReference>
<dbReference type="GO" id="GO:0007166">
    <property type="term" value="P:cell surface receptor signaling pathway"/>
    <property type="evidence" value="ECO:0007669"/>
    <property type="project" value="InterPro"/>
</dbReference>
<dbReference type="InterPro" id="IPR045274">
    <property type="entry name" value="WAK-like"/>
</dbReference>
<dbReference type="InterPro" id="IPR001245">
    <property type="entry name" value="Ser-Thr/Tyr_kinase_cat_dom"/>
</dbReference>
<dbReference type="InterPro" id="IPR000719">
    <property type="entry name" value="Prot_kinase_dom"/>
</dbReference>
<dbReference type="PANTHER" id="PTHR27005">
    <property type="entry name" value="WALL-ASSOCIATED RECEPTOR KINASE-LIKE 21"/>
    <property type="match status" value="1"/>
</dbReference>
<organism evidence="4 5">
    <name type="scientific">Acorus gramineus</name>
    <name type="common">Dwarf sweet flag</name>
    <dbReference type="NCBI Taxonomy" id="55184"/>
    <lineage>
        <taxon>Eukaryota</taxon>
        <taxon>Viridiplantae</taxon>
        <taxon>Streptophyta</taxon>
        <taxon>Embryophyta</taxon>
        <taxon>Tracheophyta</taxon>
        <taxon>Spermatophyta</taxon>
        <taxon>Magnoliopsida</taxon>
        <taxon>Liliopsida</taxon>
        <taxon>Acoraceae</taxon>
        <taxon>Acorus</taxon>
    </lineage>
</organism>